<accession>A0ABV7E219</accession>
<dbReference type="RefSeq" id="WP_386003391.1">
    <property type="nucleotide sequence ID" value="NZ_JBHRSM010000053.1"/>
</dbReference>
<name>A0ABV7E219_9RHOB</name>
<evidence type="ECO:0000313" key="2">
    <source>
        <dbReference type="Proteomes" id="UP001595445"/>
    </source>
</evidence>
<protein>
    <submittedName>
        <fullName evidence="1">Uncharacterized protein</fullName>
    </submittedName>
</protein>
<organism evidence="1 2">
    <name type="scientific">Tabrizicola soli</name>
    <dbReference type="NCBI Taxonomy" id="2185115"/>
    <lineage>
        <taxon>Bacteria</taxon>
        <taxon>Pseudomonadati</taxon>
        <taxon>Pseudomonadota</taxon>
        <taxon>Alphaproteobacteria</taxon>
        <taxon>Rhodobacterales</taxon>
        <taxon>Paracoccaceae</taxon>
        <taxon>Tabrizicola</taxon>
    </lineage>
</organism>
<dbReference type="EMBL" id="JBHRSM010000053">
    <property type="protein sequence ID" value="MFC3088509.1"/>
    <property type="molecule type" value="Genomic_DNA"/>
</dbReference>
<dbReference type="Proteomes" id="UP001595445">
    <property type="component" value="Unassembled WGS sequence"/>
</dbReference>
<reference evidence="2" key="1">
    <citation type="journal article" date="2019" name="Int. J. Syst. Evol. Microbiol.">
        <title>The Global Catalogue of Microorganisms (GCM) 10K type strain sequencing project: providing services to taxonomists for standard genome sequencing and annotation.</title>
        <authorList>
            <consortium name="The Broad Institute Genomics Platform"/>
            <consortium name="The Broad Institute Genome Sequencing Center for Infectious Disease"/>
            <person name="Wu L."/>
            <person name="Ma J."/>
        </authorList>
    </citation>
    <scope>NUCLEOTIDE SEQUENCE [LARGE SCALE GENOMIC DNA]</scope>
    <source>
        <strain evidence="2">KCTC 62102</strain>
    </source>
</reference>
<gene>
    <name evidence="1" type="ORF">ACFOD6_20925</name>
</gene>
<proteinExistence type="predicted"/>
<sequence>MRPHHVELVDTLIAYVGARMPNDPYAVSMLELASTLDQDDFAGSVAVGALLTRVLKGVVSEMSFRAVPFDRKKTLEAIDARNAKDPIHITTIYNIVTPYKMGDVWKDAFDGKTHEEMMQAILELHLAGYPVFAMGQTEGDLRRVREMSAE</sequence>
<evidence type="ECO:0000313" key="1">
    <source>
        <dbReference type="EMBL" id="MFC3088509.1"/>
    </source>
</evidence>
<comment type="caution">
    <text evidence="1">The sequence shown here is derived from an EMBL/GenBank/DDBJ whole genome shotgun (WGS) entry which is preliminary data.</text>
</comment>
<keyword evidence="2" id="KW-1185">Reference proteome</keyword>